<proteinExistence type="predicted"/>
<protein>
    <submittedName>
        <fullName evidence="1">Uncharacterized protein</fullName>
    </submittedName>
</protein>
<sequence>MQADHDQSRGRPLEDRLRNLILTRSDLEAVPAPASPNPATFTSVLPPESNFQPGKEVRDEQTNRNGARATSKGGRKRPNQAQRRQMNAELSIPIDTRAPSRSPLQQYTRPQSHGDAQPLRHAHQQNPLSSASPARPQNWAASNNRQSYGQAQQAHAQLPSSSLHRSDWRRQRNPNVNGLFRGVNIVSADDFPSRSGHHPHQTQPTLYNPGAHRQALFTPEQLANQSAFLDRICHQIVMGAEIGPDEIAEKEKFRRHVEAICRHVVACHEFEANGIREFQPETIELKCFGSLASGFATKAADMDLGLLSPMSRLSPDSPESPIPRLIEGALLSAGFGARLLTKTRVPIIKLCENPDAALRQNLLGARIKWENGVEEEREPEEDIPEDLDLLPNADSPKDTSPKQNPTRTQAPQQLSSIQDVSSHDKELSSLRQSSNQSLASYYNNAKRLLRRLNGRDITHSNYQDFTEANFTLLDNVGKAFANGLHDSDLRDRILAYPSFHIGDVTQLTNYRSLFGVNMMIEGEKLVLSWETRQFSPESPKADHTYEKAIQQWKDLQYNKNFGTTPIWFNKELQLAVEALRQIPSIQVMHLQQEQHESPMQYHNRTNKIALSFPETIALSGVGIRSHIIKHYIDGVRDEGIRNKLHDFVALTRTQSLRTIARVHKSLHLAADYERAIEQGRYRPEDVPTLQSYIAILRRKPIPSAQRPADFEYVIPIIQNDGNILDSIRQLPDPATLSPNKPRDRYSDSLEFPKSGVGVQCDINFSAHLGLQNTLLLRCYSYTDPRVRPLVLFVKHWAKARGINTPYRGTLSSYGYVLMVLHYLVNIVEPFVCPNLQELAPPDPDLPPQALEGITTCQGRNVRFWRDERAIQSLAQHGQLNQNRDSIGSLLRGFFEYYAQGNMVVALPKRGFDWGRDVISLRTHGGLLSKGDKGWTGARTVIQPQGGAPPASAEPNVATTQPLPPNNKIAMPPKDGKTQPVTEQQAPKSKDVKEIRHRFLFAIEDPFELDHNVARTVTHGGIVAIRDEFRRAWRIIKAAGKGHVTEDLLEDTKAHKEQVERKQFVSLLDEIHGNEVFPDQM</sequence>
<evidence type="ECO:0000313" key="1">
    <source>
        <dbReference type="EMBL" id="KAJ8129263.1"/>
    </source>
</evidence>
<reference evidence="1" key="1">
    <citation type="submission" date="2022-12" db="EMBL/GenBank/DDBJ databases">
        <title>Genome Sequence of Lasiodiplodia mahajangana.</title>
        <authorList>
            <person name="Buettner E."/>
        </authorList>
    </citation>
    <scope>NUCLEOTIDE SEQUENCE</scope>
    <source>
        <strain evidence="1">VT137</strain>
    </source>
</reference>
<organism evidence="1 2">
    <name type="scientific">Lasiodiplodia mahajangana</name>
    <dbReference type="NCBI Taxonomy" id="1108764"/>
    <lineage>
        <taxon>Eukaryota</taxon>
        <taxon>Fungi</taxon>
        <taxon>Dikarya</taxon>
        <taxon>Ascomycota</taxon>
        <taxon>Pezizomycotina</taxon>
        <taxon>Dothideomycetes</taxon>
        <taxon>Dothideomycetes incertae sedis</taxon>
        <taxon>Botryosphaeriales</taxon>
        <taxon>Botryosphaeriaceae</taxon>
        <taxon>Lasiodiplodia</taxon>
    </lineage>
</organism>
<dbReference type="Proteomes" id="UP001153332">
    <property type="component" value="Unassembled WGS sequence"/>
</dbReference>
<accession>A0ACC2JPY1</accession>
<dbReference type="EMBL" id="JAPUUL010000815">
    <property type="protein sequence ID" value="KAJ8129263.1"/>
    <property type="molecule type" value="Genomic_DNA"/>
</dbReference>
<comment type="caution">
    <text evidence="1">The sequence shown here is derived from an EMBL/GenBank/DDBJ whole genome shotgun (WGS) entry which is preliminary data.</text>
</comment>
<evidence type="ECO:0000313" key="2">
    <source>
        <dbReference type="Proteomes" id="UP001153332"/>
    </source>
</evidence>
<name>A0ACC2JPY1_9PEZI</name>
<gene>
    <name evidence="1" type="ORF">O1611_g4368</name>
</gene>
<keyword evidence="2" id="KW-1185">Reference proteome</keyword>